<evidence type="ECO:0000313" key="6">
    <source>
        <dbReference type="Proteomes" id="UP001501532"/>
    </source>
</evidence>
<proteinExistence type="predicted"/>
<evidence type="ECO:0000256" key="3">
    <source>
        <dbReference type="ARBA" id="ARBA00022827"/>
    </source>
</evidence>
<keyword evidence="3" id="KW-0274">FAD</keyword>
<organism evidence="5 6">
    <name type="scientific">Streptomyces glomeratus</name>
    <dbReference type="NCBI Taxonomy" id="284452"/>
    <lineage>
        <taxon>Bacteria</taxon>
        <taxon>Bacillati</taxon>
        <taxon>Actinomycetota</taxon>
        <taxon>Actinomycetes</taxon>
        <taxon>Kitasatosporales</taxon>
        <taxon>Streptomycetaceae</taxon>
        <taxon>Streptomyces</taxon>
    </lineage>
</organism>
<feature type="domain" description="FAD/NAD(P)-binding" evidence="4">
    <location>
        <begin position="11"/>
        <end position="183"/>
    </location>
</feature>
<dbReference type="PRINTS" id="PR00368">
    <property type="entry name" value="FADPNR"/>
</dbReference>
<dbReference type="Gene3D" id="3.50.50.60">
    <property type="entry name" value="FAD/NAD(P)-binding domain"/>
    <property type="match status" value="2"/>
</dbReference>
<dbReference type="Pfam" id="PF07992">
    <property type="entry name" value="Pyr_redox_2"/>
    <property type="match status" value="1"/>
</dbReference>
<accession>A0ABP6LY53</accession>
<gene>
    <name evidence="5" type="ORF">GCM10010448_53290</name>
</gene>
<comment type="caution">
    <text evidence="5">The sequence shown here is derived from an EMBL/GenBank/DDBJ whole genome shotgun (WGS) entry which is preliminary data.</text>
</comment>
<dbReference type="PANTHER" id="PTHR43429">
    <property type="entry name" value="PYRIDINE NUCLEOTIDE-DISULFIDE OXIDOREDUCTASE DOMAIN-CONTAINING"/>
    <property type="match status" value="1"/>
</dbReference>
<dbReference type="PRINTS" id="PR00411">
    <property type="entry name" value="PNDRDTASEI"/>
</dbReference>
<comment type="cofactor">
    <cofactor evidence="1">
        <name>FAD</name>
        <dbReference type="ChEBI" id="CHEBI:57692"/>
    </cofactor>
</comment>
<reference evidence="6" key="1">
    <citation type="journal article" date="2019" name="Int. J. Syst. Evol. Microbiol.">
        <title>The Global Catalogue of Microorganisms (GCM) 10K type strain sequencing project: providing services to taxonomists for standard genome sequencing and annotation.</title>
        <authorList>
            <consortium name="The Broad Institute Genomics Platform"/>
            <consortium name="The Broad Institute Genome Sequencing Center for Infectious Disease"/>
            <person name="Wu L."/>
            <person name="Ma J."/>
        </authorList>
    </citation>
    <scope>NUCLEOTIDE SEQUENCE [LARGE SCALE GENOMIC DNA]</scope>
    <source>
        <strain evidence="6">JCM 9091</strain>
    </source>
</reference>
<dbReference type="InterPro" id="IPR036188">
    <property type="entry name" value="FAD/NAD-bd_sf"/>
</dbReference>
<evidence type="ECO:0000256" key="2">
    <source>
        <dbReference type="ARBA" id="ARBA00022630"/>
    </source>
</evidence>
<keyword evidence="2" id="KW-0285">Flavoprotein</keyword>
<evidence type="ECO:0000313" key="5">
    <source>
        <dbReference type="EMBL" id="GAA3063308.1"/>
    </source>
</evidence>
<dbReference type="PANTHER" id="PTHR43429:SF3">
    <property type="entry name" value="NITRITE REDUCTASE [NAD(P)H]"/>
    <property type="match status" value="1"/>
</dbReference>
<protein>
    <recommendedName>
        <fullName evidence="4">FAD/NAD(P)-binding domain-containing protein</fullName>
    </recommendedName>
</protein>
<dbReference type="EMBL" id="BAAAUF010000051">
    <property type="protein sequence ID" value="GAA3063308.1"/>
    <property type="molecule type" value="Genomic_DNA"/>
</dbReference>
<dbReference type="RefSeq" id="WP_308283613.1">
    <property type="nucleotide sequence ID" value="NZ_BAAAUF010000051.1"/>
</dbReference>
<evidence type="ECO:0000259" key="4">
    <source>
        <dbReference type="Pfam" id="PF07992"/>
    </source>
</evidence>
<evidence type="ECO:0000256" key="1">
    <source>
        <dbReference type="ARBA" id="ARBA00001974"/>
    </source>
</evidence>
<name>A0ABP6LY53_9ACTN</name>
<sequence>MPCAPNSPGARRVTVVGGGLIGARTAPSCVGLGQDVTVVEAAPLPLVPQLGPEMAALCAALHHRGRVAPITGTGVARLHGAPAKATGTTGTPGTATPPGRAVIVVEPSDDRALPADTVLVGTGATPGNDRLAGSELALRDGVLRDGVLCEDGCATALPQVVAVGDVARVGGHRAGHWTSAMEQLRVPVRNLLAGHTAKTVRSLPYFR</sequence>
<dbReference type="InterPro" id="IPR050260">
    <property type="entry name" value="FAD-bd_OxRdtase"/>
</dbReference>
<keyword evidence="6" id="KW-1185">Reference proteome</keyword>
<dbReference type="Proteomes" id="UP001501532">
    <property type="component" value="Unassembled WGS sequence"/>
</dbReference>
<dbReference type="InterPro" id="IPR023753">
    <property type="entry name" value="FAD/NAD-binding_dom"/>
</dbReference>
<dbReference type="SUPFAM" id="SSF51905">
    <property type="entry name" value="FAD/NAD(P)-binding domain"/>
    <property type="match status" value="1"/>
</dbReference>